<evidence type="ECO:0000313" key="3">
    <source>
        <dbReference type="Proteomes" id="UP000596742"/>
    </source>
</evidence>
<proteinExistence type="predicted"/>
<dbReference type="SUPFAM" id="SSF52540">
    <property type="entry name" value="P-loop containing nucleoside triphosphate hydrolases"/>
    <property type="match status" value="1"/>
</dbReference>
<dbReference type="CDD" id="cd00267">
    <property type="entry name" value="ABC_ATPase"/>
    <property type="match status" value="1"/>
</dbReference>
<accession>A0A8B6D5A5</accession>
<dbReference type="Pfam" id="PF20720">
    <property type="entry name" value="nSTAND3"/>
    <property type="match status" value="1"/>
</dbReference>
<gene>
    <name evidence="2" type="ORF">MGAL_10B074424</name>
</gene>
<dbReference type="Proteomes" id="UP000596742">
    <property type="component" value="Unassembled WGS sequence"/>
</dbReference>
<dbReference type="InterPro" id="IPR049050">
    <property type="entry name" value="nSTAND3"/>
</dbReference>
<dbReference type="Gene3D" id="3.40.50.300">
    <property type="entry name" value="P-loop containing nucleotide triphosphate hydrolases"/>
    <property type="match status" value="1"/>
</dbReference>
<sequence length="209" mass="23971">MSTYQYGKITEVSLKIIVNFKEISNSFFLGQIKEELETWTEDDKMFIETNGAKSVLKCIKENGCVVVTGSSGTGKSSLMRHVALRMQEEGYVILPVTNPEKIIKWYNPSKKILFVVDDFCGTYTINPMKLESWKNLMEKIKTLIEKKPVKLIMSCRLQVFKDEKMKSLSFDQSCECNLLSEDKHLSETEKQSIAELYLKTNASKIKVIL</sequence>
<evidence type="ECO:0000313" key="2">
    <source>
        <dbReference type="EMBL" id="VDI15293.1"/>
    </source>
</evidence>
<evidence type="ECO:0000259" key="1">
    <source>
        <dbReference type="Pfam" id="PF20720"/>
    </source>
</evidence>
<comment type="caution">
    <text evidence="2">The sequence shown here is derived from an EMBL/GenBank/DDBJ whole genome shotgun (WGS) entry which is preliminary data.</text>
</comment>
<feature type="domain" description="Novel STAND NTPase 3" evidence="1">
    <location>
        <begin position="46"/>
        <end position="199"/>
    </location>
</feature>
<dbReference type="AlphaFoldDB" id="A0A8B6D5A5"/>
<reference evidence="2" key="1">
    <citation type="submission" date="2018-11" db="EMBL/GenBank/DDBJ databases">
        <authorList>
            <person name="Alioto T."/>
            <person name="Alioto T."/>
        </authorList>
    </citation>
    <scope>NUCLEOTIDE SEQUENCE</scope>
</reference>
<dbReference type="OrthoDB" id="6083162at2759"/>
<dbReference type="InterPro" id="IPR027417">
    <property type="entry name" value="P-loop_NTPase"/>
</dbReference>
<name>A0A8B6D5A5_MYTGA</name>
<dbReference type="EMBL" id="UYJE01002961">
    <property type="protein sequence ID" value="VDI15293.1"/>
    <property type="molecule type" value="Genomic_DNA"/>
</dbReference>
<protein>
    <recommendedName>
        <fullName evidence="1">Novel STAND NTPase 3 domain-containing protein</fullName>
    </recommendedName>
</protein>
<organism evidence="2 3">
    <name type="scientific">Mytilus galloprovincialis</name>
    <name type="common">Mediterranean mussel</name>
    <dbReference type="NCBI Taxonomy" id="29158"/>
    <lineage>
        <taxon>Eukaryota</taxon>
        <taxon>Metazoa</taxon>
        <taxon>Spiralia</taxon>
        <taxon>Lophotrochozoa</taxon>
        <taxon>Mollusca</taxon>
        <taxon>Bivalvia</taxon>
        <taxon>Autobranchia</taxon>
        <taxon>Pteriomorphia</taxon>
        <taxon>Mytilida</taxon>
        <taxon>Mytiloidea</taxon>
        <taxon>Mytilidae</taxon>
        <taxon>Mytilinae</taxon>
        <taxon>Mytilus</taxon>
    </lineage>
</organism>
<keyword evidence="3" id="KW-1185">Reference proteome</keyword>